<evidence type="ECO:0000313" key="3">
    <source>
        <dbReference type="Proteomes" id="UP000198211"/>
    </source>
</evidence>
<accession>A0A225VQN4</accession>
<keyword evidence="1" id="KW-1133">Transmembrane helix</keyword>
<organism evidence="2 3">
    <name type="scientific">Phytophthora megakarya</name>
    <dbReference type="NCBI Taxonomy" id="4795"/>
    <lineage>
        <taxon>Eukaryota</taxon>
        <taxon>Sar</taxon>
        <taxon>Stramenopiles</taxon>
        <taxon>Oomycota</taxon>
        <taxon>Peronosporomycetes</taxon>
        <taxon>Peronosporales</taxon>
        <taxon>Peronosporaceae</taxon>
        <taxon>Phytophthora</taxon>
    </lineage>
</organism>
<dbReference type="Proteomes" id="UP000198211">
    <property type="component" value="Unassembled WGS sequence"/>
</dbReference>
<gene>
    <name evidence="2" type="ORF">PHMEG_00020429</name>
</gene>
<evidence type="ECO:0000313" key="2">
    <source>
        <dbReference type="EMBL" id="OWZ07208.1"/>
    </source>
</evidence>
<reference evidence="3" key="1">
    <citation type="submission" date="2017-03" db="EMBL/GenBank/DDBJ databases">
        <title>Phytopthora megakarya and P. palmivora, two closely related causual agents of cacao black pod achieved similar genome size and gene model numbers by different mechanisms.</title>
        <authorList>
            <person name="Ali S."/>
            <person name="Shao J."/>
            <person name="Larry D.J."/>
            <person name="Kronmiller B."/>
            <person name="Shen D."/>
            <person name="Strem M.D."/>
            <person name="Melnick R.L."/>
            <person name="Guiltinan M.J."/>
            <person name="Tyler B.M."/>
            <person name="Meinhardt L.W."/>
            <person name="Bailey B.A."/>
        </authorList>
    </citation>
    <scope>NUCLEOTIDE SEQUENCE [LARGE SCALE GENOMIC DNA]</scope>
    <source>
        <strain evidence="3">zdho120</strain>
    </source>
</reference>
<name>A0A225VQN4_9STRA</name>
<feature type="transmembrane region" description="Helical" evidence="1">
    <location>
        <begin position="57"/>
        <end position="77"/>
    </location>
</feature>
<sequence>MVSLVSTHPVCARCDSAVSVLQGQRTGLEEECVALEVKDIGILSVTIISLMKKWQRCLHAIQMVVFALIWFYSLQFANVDVPDADLLISKLEGLPLNHRKVSLLFTLCPYLLF</sequence>
<keyword evidence="1" id="KW-0472">Membrane</keyword>
<dbReference type="EMBL" id="NBNE01003628">
    <property type="protein sequence ID" value="OWZ07208.1"/>
    <property type="molecule type" value="Genomic_DNA"/>
</dbReference>
<keyword evidence="1" id="KW-0812">Transmembrane</keyword>
<proteinExistence type="predicted"/>
<keyword evidence="3" id="KW-1185">Reference proteome</keyword>
<evidence type="ECO:0000256" key="1">
    <source>
        <dbReference type="SAM" id="Phobius"/>
    </source>
</evidence>
<protein>
    <submittedName>
        <fullName evidence="2">Uncharacterized protein</fullName>
    </submittedName>
</protein>
<dbReference type="AlphaFoldDB" id="A0A225VQN4"/>
<comment type="caution">
    <text evidence="2">The sequence shown here is derived from an EMBL/GenBank/DDBJ whole genome shotgun (WGS) entry which is preliminary data.</text>
</comment>